<dbReference type="PIRSF" id="PIRSF000089">
    <property type="entry name" value="Electra_flavoP_a"/>
    <property type="match status" value="1"/>
</dbReference>
<dbReference type="InterPro" id="IPR018206">
    <property type="entry name" value="ETF_asu_C_CS"/>
</dbReference>
<dbReference type="Proteomes" id="UP000187013">
    <property type="component" value="Unassembled WGS sequence"/>
</dbReference>
<dbReference type="SUPFAM" id="SSF52467">
    <property type="entry name" value="DHS-like NAD/FAD-binding domain"/>
    <property type="match status" value="1"/>
</dbReference>
<comment type="caution">
    <text evidence="12">The sequence shown here is derived from an EMBL/GenBank/DDBJ whole genome shotgun (WGS) entry which is preliminary data.</text>
</comment>
<dbReference type="GO" id="GO:0009055">
    <property type="term" value="F:electron transfer activity"/>
    <property type="evidence" value="ECO:0007669"/>
    <property type="project" value="InterPro"/>
</dbReference>
<dbReference type="PANTHER" id="PTHR43153:SF1">
    <property type="entry name" value="ELECTRON TRANSFER FLAVOPROTEIN SUBUNIT ALPHA, MITOCHONDRIAL"/>
    <property type="match status" value="1"/>
</dbReference>
<feature type="binding site" evidence="10">
    <location>
        <begin position="289"/>
        <end position="296"/>
    </location>
    <ligand>
        <name>FAD</name>
        <dbReference type="ChEBI" id="CHEBI:57692"/>
    </ligand>
</feature>
<accession>A0A1Q3A2Z8</accession>
<dbReference type="InterPro" id="IPR001308">
    <property type="entry name" value="ETF_a/FixB"/>
</dbReference>
<dbReference type="PROSITE" id="PS00696">
    <property type="entry name" value="ETF_ALPHA"/>
    <property type="match status" value="1"/>
</dbReference>
<comment type="function">
    <text evidence="8 9">The electron transfer flavoprotein serves as a specific electron acceptor for several dehydrogenases, including five acyl-CoA dehydrogenases, glutaryl-CoA and sarcosine dehydrogenase. It transfers the electrons to the main mitochondrial respiratory chain via ETF-ubiquinone oxidoreductase (ETF dehydrogenase).</text>
</comment>
<dbReference type="PANTHER" id="PTHR43153">
    <property type="entry name" value="ELECTRON TRANSFER FLAVOPROTEIN ALPHA"/>
    <property type="match status" value="1"/>
</dbReference>
<dbReference type="InterPro" id="IPR014730">
    <property type="entry name" value="ETF_a/b_N"/>
</dbReference>
<evidence type="ECO:0000313" key="12">
    <source>
        <dbReference type="EMBL" id="GAV49970.1"/>
    </source>
</evidence>
<evidence type="ECO:0000256" key="6">
    <source>
        <dbReference type="ARBA" id="ARBA00022827"/>
    </source>
</evidence>
<dbReference type="SMART" id="SM00893">
    <property type="entry name" value="ETF"/>
    <property type="match status" value="1"/>
</dbReference>
<evidence type="ECO:0000256" key="4">
    <source>
        <dbReference type="ARBA" id="ARBA00022448"/>
    </source>
</evidence>
<feature type="binding site" evidence="10">
    <location>
        <position position="232"/>
    </location>
    <ligand>
        <name>FAD</name>
        <dbReference type="ChEBI" id="CHEBI:57692"/>
    </ligand>
</feature>
<comment type="subunit">
    <text evidence="3 9">Heterodimer of an alpha and a beta subunit.</text>
</comment>
<dbReference type="OMA" id="WRPYAEQ"/>
<protein>
    <recommendedName>
        <fullName evidence="9">Probable electron transfer flavoprotein subunit alpha</fullName>
    </recommendedName>
</protein>
<gene>
    <name evidence="12" type="ORF">ZYGR_0S01030</name>
</gene>
<dbReference type="Pfam" id="PF01012">
    <property type="entry name" value="ETF"/>
    <property type="match status" value="1"/>
</dbReference>
<evidence type="ECO:0000256" key="5">
    <source>
        <dbReference type="ARBA" id="ARBA00022630"/>
    </source>
</evidence>
<evidence type="ECO:0000313" key="13">
    <source>
        <dbReference type="Proteomes" id="UP000187013"/>
    </source>
</evidence>
<evidence type="ECO:0000259" key="11">
    <source>
        <dbReference type="SMART" id="SM00893"/>
    </source>
</evidence>
<dbReference type="FunFam" id="3.40.50.1220:FF:000001">
    <property type="entry name" value="Electron transfer flavoprotein, alpha subunit"/>
    <property type="match status" value="1"/>
</dbReference>
<feature type="domain" description="Electron transfer flavoprotein alpha/beta-subunit N-terminal" evidence="11">
    <location>
        <begin position="24"/>
        <end position="217"/>
    </location>
</feature>
<dbReference type="OrthoDB" id="1715808at2759"/>
<organism evidence="12 13">
    <name type="scientific">Zygosaccharomyces rouxii</name>
    <dbReference type="NCBI Taxonomy" id="4956"/>
    <lineage>
        <taxon>Eukaryota</taxon>
        <taxon>Fungi</taxon>
        <taxon>Dikarya</taxon>
        <taxon>Ascomycota</taxon>
        <taxon>Saccharomycotina</taxon>
        <taxon>Saccharomycetes</taxon>
        <taxon>Saccharomycetales</taxon>
        <taxon>Saccharomycetaceae</taxon>
        <taxon>Zygosaccharomyces</taxon>
    </lineage>
</organism>
<evidence type="ECO:0000256" key="8">
    <source>
        <dbReference type="ARBA" id="ARBA00025416"/>
    </source>
</evidence>
<dbReference type="InterPro" id="IPR014729">
    <property type="entry name" value="Rossmann-like_a/b/a_fold"/>
</dbReference>
<evidence type="ECO:0000256" key="1">
    <source>
        <dbReference type="ARBA" id="ARBA00004305"/>
    </source>
</evidence>
<evidence type="ECO:0000256" key="10">
    <source>
        <dbReference type="PIRSR" id="PIRSR000089-1"/>
    </source>
</evidence>
<dbReference type="GO" id="GO:0005759">
    <property type="term" value="C:mitochondrial matrix"/>
    <property type="evidence" value="ECO:0007669"/>
    <property type="project" value="UniProtKB-SubCell"/>
</dbReference>
<keyword evidence="4 9" id="KW-0813">Transport</keyword>
<dbReference type="SUPFAM" id="SSF52402">
    <property type="entry name" value="Adenine nucleotide alpha hydrolases-like"/>
    <property type="match status" value="1"/>
</dbReference>
<sequence length="345" mass="36580">MLRTLRFRIPTAGPFIKSHRFASTLTFIETSKDGSVVSSSLNALTAAQQLGNPIHAVILGSQASAAANALKSSVKCEKLAKILVSNNVGFDHYLPEKVAPVLARLLQNEEYSHFVAASSTVGKSNLPRLGALLDLQPISDITKIVDAKTFVRPIYAGNAIATVECSQPKKLISVRASAFEPIAQGSTDSALIEEVQGLEPESSIDIKWEGETLVKSERPDLGSASIVVAGGRALKDKETFDKILVPLADALHAGIGATRAAVDNGFCDNSLQVGQTGKVVAPDLYIAVGVSGAIQHLAGMKDSKVIVAINNDPEAPIFKVADYGLEGDVYEIVPELTQKLKEVQN</sequence>
<dbReference type="CDD" id="cd01715">
    <property type="entry name" value="ETF_alpha"/>
    <property type="match status" value="1"/>
</dbReference>
<dbReference type="EMBL" id="BDGX01000019">
    <property type="protein sequence ID" value="GAV49970.1"/>
    <property type="molecule type" value="Genomic_DNA"/>
</dbReference>
<dbReference type="eggNOG" id="KOG3954">
    <property type="taxonomic scope" value="Eukaryota"/>
</dbReference>
<comment type="subcellular location">
    <subcellularLocation>
        <location evidence="1 9">Mitochondrion matrix</location>
    </subcellularLocation>
</comment>
<evidence type="ECO:0000256" key="7">
    <source>
        <dbReference type="ARBA" id="ARBA00022982"/>
    </source>
</evidence>
<feature type="binding site" evidence="10">
    <location>
        <position position="310"/>
    </location>
    <ligand>
        <name>FAD</name>
        <dbReference type="ChEBI" id="CHEBI:57692"/>
    </ligand>
</feature>
<feature type="binding site" evidence="10">
    <location>
        <begin position="272"/>
        <end position="276"/>
    </location>
    <ligand>
        <name>FAD</name>
        <dbReference type="ChEBI" id="CHEBI:57692"/>
    </ligand>
</feature>
<comment type="similarity">
    <text evidence="2 9">Belongs to the ETF alpha-subunit/FixB family.</text>
</comment>
<feature type="binding site" evidence="10">
    <location>
        <begin position="258"/>
        <end position="259"/>
    </location>
    <ligand>
        <name>FAD</name>
        <dbReference type="ChEBI" id="CHEBI:57692"/>
    </ligand>
</feature>
<dbReference type="Gene3D" id="3.40.50.1220">
    <property type="entry name" value="TPP-binding domain"/>
    <property type="match status" value="1"/>
</dbReference>
<proteinExistence type="inferred from homology"/>
<dbReference type="InterPro" id="IPR029035">
    <property type="entry name" value="DHS-like_NAD/FAD-binding_dom"/>
</dbReference>
<keyword evidence="7 9" id="KW-0249">Electron transport</keyword>
<keyword evidence="5 9" id="KW-0285">Flavoprotein</keyword>
<evidence type="ECO:0000256" key="3">
    <source>
        <dbReference type="ARBA" id="ARBA00011355"/>
    </source>
</evidence>
<dbReference type="InterPro" id="IPR033947">
    <property type="entry name" value="ETF_alpha_N"/>
</dbReference>
<dbReference type="Pfam" id="PF00766">
    <property type="entry name" value="ETF_alpha"/>
    <property type="match status" value="1"/>
</dbReference>
<dbReference type="InterPro" id="IPR014731">
    <property type="entry name" value="ETF_asu_C"/>
</dbReference>
<dbReference type="Gene3D" id="3.40.50.620">
    <property type="entry name" value="HUPs"/>
    <property type="match status" value="1"/>
</dbReference>
<evidence type="ECO:0000256" key="9">
    <source>
        <dbReference type="PIRNR" id="PIRNR000089"/>
    </source>
</evidence>
<keyword evidence="9" id="KW-0496">Mitochondrion</keyword>
<evidence type="ECO:0000256" key="2">
    <source>
        <dbReference type="ARBA" id="ARBA00005817"/>
    </source>
</evidence>
<dbReference type="AlphaFoldDB" id="A0A1Q3A2Z8"/>
<dbReference type="GO" id="GO:0033539">
    <property type="term" value="P:fatty acid beta-oxidation using acyl-CoA dehydrogenase"/>
    <property type="evidence" value="ECO:0007669"/>
    <property type="project" value="TreeGrafter"/>
</dbReference>
<keyword evidence="6 9" id="KW-0274">FAD</keyword>
<reference evidence="12 13" key="1">
    <citation type="submission" date="2016-08" db="EMBL/GenBank/DDBJ databases">
        <title>Draft genome sequence of allopolyploid Zygosaccharomyces rouxii.</title>
        <authorList>
            <person name="Watanabe J."/>
            <person name="Uehara K."/>
            <person name="Mogi Y."/>
            <person name="Tsukioka Y."/>
        </authorList>
    </citation>
    <scope>NUCLEOTIDE SEQUENCE [LARGE SCALE GENOMIC DNA]</scope>
    <source>
        <strain evidence="12 13">NBRC 110957</strain>
    </source>
</reference>
<comment type="cofactor">
    <cofactor evidence="9 10">
        <name>FAD</name>
        <dbReference type="ChEBI" id="CHEBI:57692"/>
    </cofactor>
    <text evidence="9 10">Binds 1 FAD per dimer.</text>
</comment>
<name>A0A1Q3A2Z8_ZYGRO</name>
<dbReference type="GO" id="GO:0050660">
    <property type="term" value="F:flavin adenine dinucleotide binding"/>
    <property type="evidence" value="ECO:0007669"/>
    <property type="project" value="InterPro"/>
</dbReference>